<accession>A0ABN8ITL8</accession>
<reference evidence="2" key="1">
    <citation type="submission" date="2022-03" db="EMBL/GenBank/DDBJ databases">
        <authorList>
            <person name="Martin H S."/>
        </authorList>
    </citation>
    <scope>NUCLEOTIDE SEQUENCE</scope>
</reference>
<organism evidence="2 3">
    <name type="scientific">Iphiclides podalirius</name>
    <name type="common">scarce swallowtail</name>
    <dbReference type="NCBI Taxonomy" id="110791"/>
    <lineage>
        <taxon>Eukaryota</taxon>
        <taxon>Metazoa</taxon>
        <taxon>Ecdysozoa</taxon>
        <taxon>Arthropoda</taxon>
        <taxon>Hexapoda</taxon>
        <taxon>Insecta</taxon>
        <taxon>Pterygota</taxon>
        <taxon>Neoptera</taxon>
        <taxon>Endopterygota</taxon>
        <taxon>Lepidoptera</taxon>
        <taxon>Glossata</taxon>
        <taxon>Ditrysia</taxon>
        <taxon>Papilionoidea</taxon>
        <taxon>Papilionidae</taxon>
        <taxon>Papilioninae</taxon>
        <taxon>Iphiclides</taxon>
    </lineage>
</organism>
<gene>
    <name evidence="2" type="ORF">IPOD504_LOCUS12747</name>
</gene>
<evidence type="ECO:0000313" key="3">
    <source>
        <dbReference type="Proteomes" id="UP000837857"/>
    </source>
</evidence>
<protein>
    <submittedName>
        <fullName evidence="2">Uncharacterized protein</fullName>
    </submittedName>
</protein>
<evidence type="ECO:0000313" key="2">
    <source>
        <dbReference type="EMBL" id="CAH2063943.1"/>
    </source>
</evidence>
<sequence>MMNGRPSSGKRIDGSLGRAVGAAVTSSHPRPQRQHRPVETAASIRSRAMIAQNGTNCYPINNKNTYSHVVIVIAPTCVVITSVSKLCLGFPTR</sequence>
<dbReference type="Proteomes" id="UP000837857">
    <property type="component" value="Chromosome 3"/>
</dbReference>
<proteinExistence type="predicted"/>
<dbReference type="EMBL" id="OW152815">
    <property type="protein sequence ID" value="CAH2063943.1"/>
    <property type="molecule type" value="Genomic_DNA"/>
</dbReference>
<name>A0ABN8ITL8_9NEOP</name>
<feature type="region of interest" description="Disordered" evidence="1">
    <location>
        <begin position="1"/>
        <end position="40"/>
    </location>
</feature>
<evidence type="ECO:0000256" key="1">
    <source>
        <dbReference type="SAM" id="MobiDB-lite"/>
    </source>
</evidence>
<feature type="non-terminal residue" evidence="2">
    <location>
        <position position="93"/>
    </location>
</feature>
<keyword evidence="3" id="KW-1185">Reference proteome</keyword>